<dbReference type="AlphaFoldDB" id="M5C090"/>
<reference evidence="3 5" key="2">
    <citation type="journal article" date="2013" name="J. Biotechnol.">
        <title>Establishment and interpretation of the genome sequence of the phytopathogenic fungus Rhizoctonia solani AG1-IB isolate 7/3/14.</title>
        <authorList>
            <person name="Wibberg D.W."/>
            <person name="Jelonek L.J."/>
            <person name="Rupp O.R."/>
            <person name="Hennig M.H."/>
            <person name="Eikmeyer F.E."/>
            <person name="Goesmann A.G."/>
            <person name="Hartmann A.H."/>
            <person name="Borriss R.B."/>
            <person name="Grosch R.G."/>
            <person name="Puehler A.P."/>
            <person name="Schlueter A.S."/>
        </authorList>
    </citation>
    <scope>NUCLEOTIDE SEQUENCE [LARGE SCALE GENOMIC DNA]</scope>
    <source>
        <strain evidence="5">AG1-IB / isolate 7/3/14</strain>
        <strain evidence="3">Isolate 7/3/14</strain>
    </source>
</reference>
<reference evidence="4 6" key="3">
    <citation type="submission" date="2014-11" db="EMBL/GenBank/DDBJ databases">
        <authorList>
            <person name="Wibberg Daniel"/>
        </authorList>
    </citation>
    <scope>NUCLEOTIDE SEQUENCE [LARGE SCALE GENOMIC DNA]</scope>
    <source>
        <strain evidence="4">Rhizoctonia solani AG1-IB 7/3/14</strain>
    </source>
</reference>
<sequence>MTGKQRVKLEPPANIEWQAISSEEELEAEEPNPTTKTSGSKIHATSIPVGPTSQSLSHTPGGMIKPIKVKAPEPFKGGTGTEAKQWVARMSGWLRLSATQFDTNEDVVTFLLVNMEGPAAAWALPHLANIGTPKATITTVDKFDTAFEQAFVNPDKQRAAEHKITTLVQTTTTAACATEFCTLLMTLDWNNAALRAQFYKGLHWHIKPQLAQKEDQPRDLETLIATAVCIDNVQHKLEISQPPRENCSKTATSTATVCPANTSNPRVDSNCLKADPNYVLEAEHQRR</sequence>
<evidence type="ECO:0000313" key="6">
    <source>
        <dbReference type="Proteomes" id="UP000059188"/>
    </source>
</evidence>
<dbReference type="EMBL" id="CAOJ01011374">
    <property type="protein sequence ID" value="CCO33353.1"/>
    <property type="molecule type" value="Genomic_DNA"/>
</dbReference>
<dbReference type="Proteomes" id="UP000012065">
    <property type="component" value="Unassembled WGS sequence"/>
</dbReference>
<feature type="domain" description="Retrotransposon gag" evidence="2">
    <location>
        <begin position="113"/>
        <end position="203"/>
    </location>
</feature>
<dbReference type="PANTHER" id="PTHR15503">
    <property type="entry name" value="LDOC1 RELATED"/>
    <property type="match status" value="1"/>
</dbReference>
<dbReference type="HOGENOM" id="CLU_000384_20_0_1"/>
<dbReference type="EMBL" id="LN679209">
    <property type="protein sequence ID" value="CEL53078.1"/>
    <property type="molecule type" value="Genomic_DNA"/>
</dbReference>
<dbReference type="STRING" id="1108050.M5C090"/>
<name>M5C090_THACB</name>
<dbReference type="InterPro" id="IPR032567">
    <property type="entry name" value="RTL1-rel"/>
</dbReference>
<dbReference type="Proteomes" id="UP000059188">
    <property type="component" value="Unassembled WGS sequence"/>
</dbReference>
<reference evidence="3" key="1">
    <citation type="submission" date="2012-10" db="EMBL/GenBank/DDBJ databases">
        <authorList>
            <person name="Jelonek L."/>
        </authorList>
    </citation>
    <scope>NUCLEOTIDE SEQUENCE</scope>
    <source>
        <strain evidence="3">Isolate 7/3/14</strain>
    </source>
</reference>
<gene>
    <name evidence="3" type="ORF">BN14_07428</name>
    <name evidence="4" type="ORF">RSOLAG1IB_11210</name>
</gene>
<evidence type="ECO:0000313" key="4">
    <source>
        <dbReference type="EMBL" id="CEL53078.1"/>
    </source>
</evidence>
<dbReference type="Pfam" id="PF03732">
    <property type="entry name" value="Retrotrans_gag"/>
    <property type="match status" value="1"/>
</dbReference>
<organism evidence="3 5">
    <name type="scientific">Thanatephorus cucumeris (strain AG1-IB / isolate 7/3/14)</name>
    <name type="common">Lettuce bottom rot fungus</name>
    <name type="synonym">Rhizoctonia solani</name>
    <dbReference type="NCBI Taxonomy" id="1108050"/>
    <lineage>
        <taxon>Eukaryota</taxon>
        <taxon>Fungi</taxon>
        <taxon>Dikarya</taxon>
        <taxon>Basidiomycota</taxon>
        <taxon>Agaricomycotina</taxon>
        <taxon>Agaricomycetes</taxon>
        <taxon>Cantharellales</taxon>
        <taxon>Ceratobasidiaceae</taxon>
        <taxon>Rhizoctonia</taxon>
        <taxon>Rhizoctonia solani AG-1</taxon>
    </lineage>
</organism>
<evidence type="ECO:0000256" key="1">
    <source>
        <dbReference type="SAM" id="MobiDB-lite"/>
    </source>
</evidence>
<accession>M5C090</accession>
<dbReference type="InterPro" id="IPR005162">
    <property type="entry name" value="Retrotrans_gag_dom"/>
</dbReference>
<proteinExistence type="predicted"/>
<evidence type="ECO:0000313" key="5">
    <source>
        <dbReference type="Proteomes" id="UP000012065"/>
    </source>
</evidence>
<protein>
    <recommendedName>
        <fullName evidence="2">Retrotransposon gag domain-containing protein</fullName>
    </recommendedName>
</protein>
<keyword evidence="6" id="KW-1185">Reference proteome</keyword>
<feature type="region of interest" description="Disordered" evidence="1">
    <location>
        <begin position="1"/>
        <end position="77"/>
    </location>
</feature>
<evidence type="ECO:0000313" key="3">
    <source>
        <dbReference type="EMBL" id="CCO33353.1"/>
    </source>
</evidence>
<dbReference type="PANTHER" id="PTHR15503:SF22">
    <property type="entry name" value="TRANSPOSON TY3-I GAG POLYPROTEIN"/>
    <property type="match status" value="1"/>
</dbReference>
<evidence type="ECO:0000259" key="2">
    <source>
        <dbReference type="Pfam" id="PF03732"/>
    </source>
</evidence>